<evidence type="ECO:0000313" key="2">
    <source>
        <dbReference type="Proteomes" id="UP000224567"/>
    </source>
</evidence>
<dbReference type="InterPro" id="IPR043459">
    <property type="entry name" value="NFD6/NOXY2-like"/>
</dbReference>
<proteinExistence type="predicted"/>
<reference evidence="1 2" key="1">
    <citation type="journal article" date="2017" name="Genome Biol.">
        <title>New reference genome sequences of hot pepper reveal the massive evolution of plant disease-resistance genes by retroduplication.</title>
        <authorList>
            <person name="Kim S."/>
            <person name="Park J."/>
            <person name="Yeom S.I."/>
            <person name="Kim Y.M."/>
            <person name="Seo E."/>
            <person name="Kim K.T."/>
            <person name="Kim M.S."/>
            <person name="Lee J.M."/>
            <person name="Cheong K."/>
            <person name="Shin H.S."/>
            <person name="Kim S.B."/>
            <person name="Han K."/>
            <person name="Lee J."/>
            <person name="Park M."/>
            <person name="Lee H.A."/>
            <person name="Lee H.Y."/>
            <person name="Lee Y."/>
            <person name="Oh S."/>
            <person name="Lee J.H."/>
            <person name="Choi E."/>
            <person name="Choi E."/>
            <person name="Lee S.E."/>
            <person name="Jeon J."/>
            <person name="Kim H."/>
            <person name="Choi G."/>
            <person name="Song H."/>
            <person name="Lee J."/>
            <person name="Lee S.C."/>
            <person name="Kwon J.K."/>
            <person name="Lee H.Y."/>
            <person name="Koo N."/>
            <person name="Hong Y."/>
            <person name="Kim R.W."/>
            <person name="Kang W.H."/>
            <person name="Huh J.H."/>
            <person name="Kang B.C."/>
            <person name="Yang T.J."/>
            <person name="Lee Y.H."/>
            <person name="Bennetzen J.L."/>
            <person name="Choi D."/>
        </authorList>
    </citation>
    <scope>NUCLEOTIDE SEQUENCE [LARGE SCALE GENOMIC DNA]</scope>
    <source>
        <strain evidence="2">cv. PBC81</strain>
    </source>
</reference>
<name>A0A2G2VSB7_CAPBA</name>
<evidence type="ECO:0000313" key="1">
    <source>
        <dbReference type="EMBL" id="PHT35877.1"/>
    </source>
</evidence>
<accession>A0A2G2VSB7</accession>
<gene>
    <name evidence="1" type="ORF">CQW23_23577</name>
</gene>
<comment type="caution">
    <text evidence="1">The sequence shown here is derived from an EMBL/GenBank/DDBJ whole genome shotgun (WGS) entry which is preliminary data.</text>
</comment>
<sequence>MATITARSLLRSATTSSRTAAIRLSGSSMPKASPSPFRMPSQKPLTARIFRSPVEMSCVRVETMFPHHTATASALLNSMLSATPRSYGWSLEGPIKVVALPIEFSPYPGSNPRPLIKDGAVPSTALQPVLAFVKPIIHSPRVFLNTPPIPPFPGYHSYLAKCPISLKGLGDPRGYTSLKFVCFGAVEEDMINVFLLGTVVFSKVIDWKADVTEVTSSGEPVMVHYPYEGFNLIRGFDVPYPVELFASSVFLSSGHTSYSAQGVHFKLVLSDVEGPLNLRSNGFQVRNPSISKEPDFIASVDGPSVVVLVYLPTLLDTFPVVRGILPGMICSNRSTVFVVEQLSLRGLGVMVRVFQPTRWIFFLDSGIPKKVYLNSINGFGGFAREANKLHGMSRNSVESGVCKDGSASHPRLEHGKAKIFFKVFASWDAKDGRAKEKGITLSDFPGWIKKSGCLTIVKDGDRGGGNTRHNQTNQKLLDNDRIVGDPPIGEEVGLTRTNDGGMMDCGPGVMRLAQGKWVGGQETHVHAGVFHFQSYWKYLVFDDNMAPKRIEVESSPSKGTSEAARLHPSLYELTLQALSQSGAEYDKHGEEKYFKRDNPNANSPSPKSWSKPSALIVILSMQTLSDPKVIDKTKMELFRETTITRKTILEGGLVVVDGLSGDGAIGGGSGAAVGANDASFIVFKINHYEYDHTGYTDFVSPSECSACECQDCRAKHNVVINAIMH</sequence>
<dbReference type="AlphaFoldDB" id="A0A2G2VSB7"/>
<keyword evidence="2" id="KW-1185">Reference proteome</keyword>
<protein>
    <submittedName>
        <fullName evidence="1">Uncharacterized protein</fullName>
    </submittedName>
</protein>
<dbReference type="PANTHER" id="PTHR33156:SF30">
    <property type="entry name" value="PROTEIN NUCLEAR FUSION DEFECTIVE 6, CHLOROPLASTIC_MITOCHONDRIAL-LIKE ISOFORM X1"/>
    <property type="match status" value="1"/>
</dbReference>
<dbReference type="OrthoDB" id="736963at2759"/>
<dbReference type="Proteomes" id="UP000224567">
    <property type="component" value="Unassembled WGS sequence"/>
</dbReference>
<dbReference type="GO" id="GO:0005739">
    <property type="term" value="C:mitochondrion"/>
    <property type="evidence" value="ECO:0007669"/>
    <property type="project" value="TreeGrafter"/>
</dbReference>
<organism evidence="1 2">
    <name type="scientific">Capsicum baccatum</name>
    <name type="common">Peruvian pepper</name>
    <dbReference type="NCBI Taxonomy" id="33114"/>
    <lineage>
        <taxon>Eukaryota</taxon>
        <taxon>Viridiplantae</taxon>
        <taxon>Streptophyta</taxon>
        <taxon>Embryophyta</taxon>
        <taxon>Tracheophyta</taxon>
        <taxon>Spermatophyta</taxon>
        <taxon>Magnoliopsida</taxon>
        <taxon>eudicotyledons</taxon>
        <taxon>Gunneridae</taxon>
        <taxon>Pentapetalae</taxon>
        <taxon>asterids</taxon>
        <taxon>lamiids</taxon>
        <taxon>Solanales</taxon>
        <taxon>Solanaceae</taxon>
        <taxon>Solanoideae</taxon>
        <taxon>Capsiceae</taxon>
        <taxon>Capsicum</taxon>
    </lineage>
</organism>
<dbReference type="EMBL" id="MLFT02000010">
    <property type="protein sequence ID" value="PHT35877.1"/>
    <property type="molecule type" value="Genomic_DNA"/>
</dbReference>
<dbReference type="PANTHER" id="PTHR33156">
    <property type="entry name" value="OS02G0230000 PROTEIN"/>
    <property type="match status" value="1"/>
</dbReference>
<reference evidence="2" key="2">
    <citation type="journal article" date="2017" name="J. Anim. Genet.">
        <title>Multiple reference genome sequences of hot pepper reveal the massive evolution of plant disease resistance genes by retroduplication.</title>
        <authorList>
            <person name="Kim S."/>
            <person name="Park J."/>
            <person name="Yeom S.-I."/>
            <person name="Kim Y.-M."/>
            <person name="Seo E."/>
            <person name="Kim K.-T."/>
            <person name="Kim M.-S."/>
            <person name="Lee J.M."/>
            <person name="Cheong K."/>
            <person name="Shin H.-S."/>
            <person name="Kim S.-B."/>
            <person name="Han K."/>
            <person name="Lee J."/>
            <person name="Park M."/>
            <person name="Lee H.-A."/>
            <person name="Lee H.-Y."/>
            <person name="Lee Y."/>
            <person name="Oh S."/>
            <person name="Lee J.H."/>
            <person name="Choi E."/>
            <person name="Choi E."/>
            <person name="Lee S.E."/>
            <person name="Jeon J."/>
            <person name="Kim H."/>
            <person name="Choi G."/>
            <person name="Song H."/>
            <person name="Lee J."/>
            <person name="Lee S.-C."/>
            <person name="Kwon J.-K."/>
            <person name="Lee H.-Y."/>
            <person name="Koo N."/>
            <person name="Hong Y."/>
            <person name="Kim R.W."/>
            <person name="Kang W.-H."/>
            <person name="Huh J.H."/>
            <person name="Kang B.-C."/>
            <person name="Yang T.-J."/>
            <person name="Lee Y.-H."/>
            <person name="Bennetzen J.L."/>
            <person name="Choi D."/>
        </authorList>
    </citation>
    <scope>NUCLEOTIDE SEQUENCE [LARGE SCALE GENOMIC DNA]</scope>
    <source>
        <strain evidence="2">cv. PBC81</strain>
    </source>
</reference>